<protein>
    <submittedName>
        <fullName evidence="2">Uncharacterized protein</fullName>
    </submittedName>
</protein>
<feature type="compositionally biased region" description="Basic and acidic residues" evidence="1">
    <location>
        <begin position="1"/>
        <end position="22"/>
    </location>
</feature>
<evidence type="ECO:0000256" key="1">
    <source>
        <dbReference type="SAM" id="MobiDB-lite"/>
    </source>
</evidence>
<gene>
    <name evidence="2" type="ORF">VNO78_01586</name>
</gene>
<organism evidence="2 3">
    <name type="scientific">Psophocarpus tetragonolobus</name>
    <name type="common">Winged bean</name>
    <name type="synonym">Dolichos tetragonolobus</name>
    <dbReference type="NCBI Taxonomy" id="3891"/>
    <lineage>
        <taxon>Eukaryota</taxon>
        <taxon>Viridiplantae</taxon>
        <taxon>Streptophyta</taxon>
        <taxon>Embryophyta</taxon>
        <taxon>Tracheophyta</taxon>
        <taxon>Spermatophyta</taxon>
        <taxon>Magnoliopsida</taxon>
        <taxon>eudicotyledons</taxon>
        <taxon>Gunneridae</taxon>
        <taxon>Pentapetalae</taxon>
        <taxon>rosids</taxon>
        <taxon>fabids</taxon>
        <taxon>Fabales</taxon>
        <taxon>Fabaceae</taxon>
        <taxon>Papilionoideae</taxon>
        <taxon>50 kb inversion clade</taxon>
        <taxon>NPAAA clade</taxon>
        <taxon>indigoferoid/millettioid clade</taxon>
        <taxon>Phaseoleae</taxon>
        <taxon>Psophocarpus</taxon>
    </lineage>
</organism>
<dbReference type="Proteomes" id="UP001386955">
    <property type="component" value="Unassembled WGS sequence"/>
</dbReference>
<comment type="caution">
    <text evidence="2">The sequence shown here is derived from an EMBL/GenBank/DDBJ whole genome shotgun (WGS) entry which is preliminary data.</text>
</comment>
<evidence type="ECO:0000313" key="3">
    <source>
        <dbReference type="Proteomes" id="UP001386955"/>
    </source>
</evidence>
<dbReference type="AlphaFoldDB" id="A0AAN9XUC6"/>
<name>A0AAN9XUC6_PSOTE</name>
<dbReference type="EMBL" id="JAYMYS010000001">
    <property type="protein sequence ID" value="KAK7410640.1"/>
    <property type="molecule type" value="Genomic_DNA"/>
</dbReference>
<sequence length="75" mass="8511">MEGEKKGKGAEKMESEETEAWHKMKKGSVFPKRRRLVQRMMYEQMKQVVIDSVKSMTANKASVSPAPVASNSNHE</sequence>
<reference evidence="2 3" key="1">
    <citation type="submission" date="2024-01" db="EMBL/GenBank/DDBJ databases">
        <title>The genomes of 5 underutilized Papilionoideae crops provide insights into root nodulation and disease resistanc.</title>
        <authorList>
            <person name="Jiang F."/>
        </authorList>
    </citation>
    <scope>NUCLEOTIDE SEQUENCE [LARGE SCALE GENOMIC DNA]</scope>
    <source>
        <strain evidence="2">DUOXIRENSHENG_FW03</strain>
        <tissue evidence="2">Leaves</tissue>
    </source>
</reference>
<evidence type="ECO:0000313" key="2">
    <source>
        <dbReference type="EMBL" id="KAK7410640.1"/>
    </source>
</evidence>
<feature type="region of interest" description="Disordered" evidence="1">
    <location>
        <begin position="1"/>
        <end position="26"/>
    </location>
</feature>
<accession>A0AAN9XUC6</accession>
<proteinExistence type="predicted"/>
<keyword evidence="3" id="KW-1185">Reference proteome</keyword>